<dbReference type="FunFam" id="3.40.1810.10:FF:000002">
    <property type="entry name" value="Serum response factor b"/>
    <property type="match status" value="1"/>
</dbReference>
<dbReference type="GO" id="GO:0005634">
    <property type="term" value="C:nucleus"/>
    <property type="evidence" value="ECO:0007669"/>
    <property type="project" value="UniProtKB-SubCell"/>
</dbReference>
<keyword evidence="9" id="KW-1185">Reference proteome</keyword>
<dbReference type="GO" id="GO:0000981">
    <property type="term" value="F:DNA-binding transcription factor activity, RNA polymerase II-specific"/>
    <property type="evidence" value="ECO:0000318"/>
    <property type="project" value="GO_Central"/>
</dbReference>
<sequence length="497" mass="52083">MSMSSVNFSNLQKLKNGMRDHGSCLPDSDSSSVGTGSELADRDHDLDDPCLGPGLTHLTPADMADNIEKASKHGKKTKGRVKIKMEFIENKLRRYTTFSKRKTGIMKKAYELSTLTGTQVMLLVASETGHVYTFATRKLQPMITSESGKALIQTCLNSPDIPSDSQHHSRNPDQRMCATGFEETDLSYQVSDEEALSGKEGRSAIFQVTQVPGAGADANTNTSNGLLSGAGHTFPMTTYLPTSSAAPVTPGTKVSSTAATSLPMSVPQGATITTLISPTGQALTAGQALSAGMLQVQPSHSQLQLQPNAQGQTPSGTPTLYRLQQGTGLAGTASQMVTALVPSVHAGAATTSTTQHTQSANTVTMLTAPQSSMSPAGNTNAIATPLMYHTPQGVVYAASPAGTVNTLPEGFFFNYQTAAAAATHLHQTAHANIEGKNTVTVPGNVPAIQLHVACQQVTNTSQASRAMSIQSSSKRARDDVSNSATPVKIPSLEAKTL</sequence>
<evidence type="ECO:0000313" key="8">
    <source>
        <dbReference type="EnsemblMetazoa" id="XP_030854624"/>
    </source>
</evidence>
<dbReference type="CTD" id="6722"/>
<feature type="compositionally biased region" description="Polar residues" evidence="6">
    <location>
        <begin position="461"/>
        <end position="473"/>
    </location>
</feature>
<dbReference type="GO" id="GO:0000978">
    <property type="term" value="F:RNA polymerase II cis-regulatory region sequence-specific DNA binding"/>
    <property type="evidence" value="ECO:0000318"/>
    <property type="project" value="GO_Central"/>
</dbReference>
<keyword evidence="2" id="KW-0805">Transcription regulation</keyword>
<reference evidence="8" key="2">
    <citation type="submission" date="2021-01" db="UniProtKB">
        <authorList>
            <consortium name="EnsemblMetazoa"/>
        </authorList>
    </citation>
    <scope>IDENTIFICATION</scope>
</reference>
<dbReference type="FunCoup" id="A0A7M7PQS1">
    <property type="interactions" value="904"/>
</dbReference>
<dbReference type="InParanoid" id="A0A7M7PQS1"/>
<feature type="domain" description="MADS-box" evidence="7">
    <location>
        <begin position="78"/>
        <end position="138"/>
    </location>
</feature>
<dbReference type="Gene3D" id="3.40.1810.10">
    <property type="entry name" value="Transcription factor, MADS-box"/>
    <property type="match status" value="1"/>
</dbReference>
<dbReference type="PROSITE" id="PS50066">
    <property type="entry name" value="MADS_BOX_2"/>
    <property type="match status" value="1"/>
</dbReference>
<dbReference type="PRINTS" id="PR00404">
    <property type="entry name" value="MADSDOMAIN"/>
</dbReference>
<evidence type="ECO:0000256" key="3">
    <source>
        <dbReference type="ARBA" id="ARBA00023125"/>
    </source>
</evidence>
<dbReference type="SUPFAM" id="SSF55455">
    <property type="entry name" value="SRF-like"/>
    <property type="match status" value="1"/>
</dbReference>
<keyword evidence="5" id="KW-0539">Nucleus</keyword>
<protein>
    <recommendedName>
        <fullName evidence="7">MADS-box domain-containing protein</fullName>
    </recommendedName>
</protein>
<evidence type="ECO:0000259" key="7">
    <source>
        <dbReference type="PROSITE" id="PS50066"/>
    </source>
</evidence>
<accession>A0A7M7PQS1</accession>
<dbReference type="PANTHER" id="PTHR48019">
    <property type="entry name" value="SERUM RESPONSE FACTOR HOMOLOG"/>
    <property type="match status" value="1"/>
</dbReference>
<dbReference type="AlphaFoldDB" id="A0A7M7PQS1"/>
<dbReference type="RefSeq" id="XP_030854624.1">
    <property type="nucleotide sequence ID" value="XM_030998764.1"/>
</dbReference>
<dbReference type="Proteomes" id="UP000007110">
    <property type="component" value="Unassembled WGS sequence"/>
</dbReference>
<name>A0A7M7PQS1_STRPU</name>
<dbReference type="SMART" id="SM00432">
    <property type="entry name" value="MADS"/>
    <property type="match status" value="1"/>
</dbReference>
<evidence type="ECO:0000256" key="5">
    <source>
        <dbReference type="ARBA" id="ARBA00023242"/>
    </source>
</evidence>
<evidence type="ECO:0000256" key="2">
    <source>
        <dbReference type="ARBA" id="ARBA00023015"/>
    </source>
</evidence>
<reference evidence="9" key="1">
    <citation type="submission" date="2015-02" db="EMBL/GenBank/DDBJ databases">
        <title>Genome sequencing for Strongylocentrotus purpuratus.</title>
        <authorList>
            <person name="Murali S."/>
            <person name="Liu Y."/>
            <person name="Vee V."/>
            <person name="English A."/>
            <person name="Wang M."/>
            <person name="Skinner E."/>
            <person name="Han Y."/>
            <person name="Muzny D.M."/>
            <person name="Worley K.C."/>
            <person name="Gibbs R.A."/>
        </authorList>
    </citation>
    <scope>NUCLEOTIDE SEQUENCE</scope>
</reference>
<dbReference type="GO" id="GO:0045944">
    <property type="term" value="P:positive regulation of transcription by RNA polymerase II"/>
    <property type="evidence" value="ECO:0000318"/>
    <property type="project" value="GO_Central"/>
</dbReference>
<proteinExistence type="predicted"/>
<feature type="region of interest" description="Disordered" evidence="6">
    <location>
        <begin position="461"/>
        <end position="497"/>
    </location>
</feature>
<dbReference type="InterPro" id="IPR002100">
    <property type="entry name" value="TF_MADSbox"/>
</dbReference>
<keyword evidence="3" id="KW-0238">DNA-binding</keyword>
<dbReference type="GeneID" id="592160"/>
<keyword evidence="4" id="KW-0804">Transcription</keyword>
<feature type="region of interest" description="Disordered" evidence="6">
    <location>
        <begin position="299"/>
        <end position="319"/>
    </location>
</feature>
<dbReference type="InterPro" id="IPR050142">
    <property type="entry name" value="MADS-box/MEF2_TF"/>
</dbReference>
<evidence type="ECO:0000313" key="9">
    <source>
        <dbReference type="Proteomes" id="UP000007110"/>
    </source>
</evidence>
<dbReference type="KEGG" id="spu:592160"/>
<dbReference type="PROSITE" id="PS00350">
    <property type="entry name" value="MADS_BOX_1"/>
    <property type="match status" value="1"/>
</dbReference>
<dbReference type="EnsemblMetazoa" id="XM_030998764">
    <property type="protein sequence ID" value="XP_030854624"/>
    <property type="gene ID" value="LOC592160"/>
</dbReference>
<dbReference type="GO" id="GO:0046983">
    <property type="term" value="F:protein dimerization activity"/>
    <property type="evidence" value="ECO:0007669"/>
    <property type="project" value="InterPro"/>
</dbReference>
<evidence type="ECO:0000256" key="1">
    <source>
        <dbReference type="ARBA" id="ARBA00004123"/>
    </source>
</evidence>
<organism evidence="8 9">
    <name type="scientific">Strongylocentrotus purpuratus</name>
    <name type="common">Purple sea urchin</name>
    <dbReference type="NCBI Taxonomy" id="7668"/>
    <lineage>
        <taxon>Eukaryota</taxon>
        <taxon>Metazoa</taxon>
        <taxon>Echinodermata</taxon>
        <taxon>Eleutherozoa</taxon>
        <taxon>Echinozoa</taxon>
        <taxon>Echinoidea</taxon>
        <taxon>Euechinoidea</taxon>
        <taxon>Echinacea</taxon>
        <taxon>Camarodonta</taxon>
        <taxon>Echinidea</taxon>
        <taxon>Strongylocentrotidae</taxon>
        <taxon>Strongylocentrotus</taxon>
    </lineage>
</organism>
<feature type="region of interest" description="Disordered" evidence="6">
    <location>
        <begin position="19"/>
        <end position="46"/>
    </location>
</feature>
<dbReference type="Pfam" id="PF00319">
    <property type="entry name" value="SRF-TF"/>
    <property type="match status" value="1"/>
</dbReference>
<dbReference type="OrthoDB" id="2284405at2759"/>
<dbReference type="InterPro" id="IPR036879">
    <property type="entry name" value="TF_MADSbox_sf"/>
</dbReference>
<comment type="subcellular location">
    <subcellularLocation>
        <location evidence="1">Nucleus</location>
    </subcellularLocation>
</comment>
<evidence type="ECO:0000256" key="6">
    <source>
        <dbReference type="SAM" id="MobiDB-lite"/>
    </source>
</evidence>
<dbReference type="OMA" id="GHTYPMT"/>
<dbReference type="InterPro" id="IPR033897">
    <property type="entry name" value="SRF-like_MADS-box"/>
</dbReference>
<dbReference type="CDD" id="cd00266">
    <property type="entry name" value="MADS_SRF_like"/>
    <property type="match status" value="1"/>
</dbReference>
<evidence type="ECO:0000256" key="4">
    <source>
        <dbReference type="ARBA" id="ARBA00023163"/>
    </source>
</evidence>